<dbReference type="PROSITE" id="PS50113">
    <property type="entry name" value="PAC"/>
    <property type="match status" value="1"/>
</dbReference>
<dbReference type="EMBL" id="FQVW01000025">
    <property type="protein sequence ID" value="SHG29771.1"/>
    <property type="molecule type" value="Genomic_DNA"/>
</dbReference>
<protein>
    <submittedName>
        <fullName evidence="5">PAS domain S-box-containing protein/diguanylate cyclase (GGDEF) domain-containing protein</fullName>
    </submittedName>
</protein>
<dbReference type="OrthoDB" id="9759607at2"/>
<dbReference type="NCBIfam" id="TIGR00254">
    <property type="entry name" value="GGDEF"/>
    <property type="match status" value="1"/>
</dbReference>
<dbReference type="PROSITE" id="PS50112">
    <property type="entry name" value="PAS"/>
    <property type="match status" value="1"/>
</dbReference>
<dbReference type="Pfam" id="PF00989">
    <property type="entry name" value="PAS"/>
    <property type="match status" value="1"/>
</dbReference>
<name>A0A1M5INF6_9BACI</name>
<evidence type="ECO:0000313" key="6">
    <source>
        <dbReference type="Proteomes" id="UP000183988"/>
    </source>
</evidence>
<keyword evidence="6" id="KW-1185">Reference proteome</keyword>
<dbReference type="Pfam" id="PF13426">
    <property type="entry name" value="PAS_9"/>
    <property type="match status" value="1"/>
</dbReference>
<dbReference type="STRING" id="930117.SAMN05216225_102510"/>
<dbReference type="InterPro" id="IPR000160">
    <property type="entry name" value="GGDEF_dom"/>
</dbReference>
<dbReference type="Gene3D" id="3.30.450.20">
    <property type="entry name" value="PAS domain"/>
    <property type="match status" value="1"/>
</dbReference>
<dbReference type="CDD" id="cd00130">
    <property type="entry name" value="PAS"/>
    <property type="match status" value="1"/>
</dbReference>
<dbReference type="Gene3D" id="3.30.70.270">
    <property type="match status" value="1"/>
</dbReference>
<dbReference type="InterPro" id="IPR013767">
    <property type="entry name" value="PAS_fold"/>
</dbReference>
<dbReference type="AlphaFoldDB" id="A0A1M5INF6"/>
<feature type="domain" description="GGDEF" evidence="4">
    <location>
        <begin position="287"/>
        <end position="420"/>
    </location>
</feature>
<gene>
    <name evidence="5" type="ORF">SAMN05216225_102510</name>
</gene>
<dbReference type="InterPro" id="IPR000014">
    <property type="entry name" value="PAS"/>
</dbReference>
<dbReference type="PANTHER" id="PTHR44757:SF2">
    <property type="entry name" value="BIOFILM ARCHITECTURE MAINTENANCE PROTEIN MBAA"/>
    <property type="match status" value="1"/>
</dbReference>
<evidence type="ECO:0000259" key="4">
    <source>
        <dbReference type="PROSITE" id="PS50887"/>
    </source>
</evidence>
<dbReference type="InterPro" id="IPR000700">
    <property type="entry name" value="PAS-assoc_C"/>
</dbReference>
<dbReference type="SUPFAM" id="SSF141868">
    <property type="entry name" value="EAL domain-like"/>
    <property type="match status" value="1"/>
</dbReference>
<dbReference type="InterPro" id="IPR001610">
    <property type="entry name" value="PAC"/>
</dbReference>
<feature type="domain" description="PAS" evidence="1">
    <location>
        <begin position="132"/>
        <end position="178"/>
    </location>
</feature>
<dbReference type="SMART" id="SM00091">
    <property type="entry name" value="PAS"/>
    <property type="match status" value="2"/>
</dbReference>
<feature type="domain" description="PAC" evidence="2">
    <location>
        <begin position="205"/>
        <end position="257"/>
    </location>
</feature>
<dbReference type="CDD" id="cd01949">
    <property type="entry name" value="GGDEF"/>
    <property type="match status" value="1"/>
</dbReference>
<dbReference type="PANTHER" id="PTHR44757">
    <property type="entry name" value="DIGUANYLATE CYCLASE DGCP"/>
    <property type="match status" value="1"/>
</dbReference>
<dbReference type="CDD" id="cd01948">
    <property type="entry name" value="EAL"/>
    <property type="match status" value="1"/>
</dbReference>
<dbReference type="SMART" id="SM00267">
    <property type="entry name" value="GGDEF"/>
    <property type="match status" value="1"/>
</dbReference>
<proteinExistence type="predicted"/>
<dbReference type="InterPro" id="IPR029787">
    <property type="entry name" value="Nucleotide_cyclase"/>
</dbReference>
<dbReference type="SMART" id="SM00052">
    <property type="entry name" value="EAL"/>
    <property type="match status" value="1"/>
</dbReference>
<dbReference type="InterPro" id="IPR052155">
    <property type="entry name" value="Biofilm_reg_signaling"/>
</dbReference>
<dbReference type="Pfam" id="PF00990">
    <property type="entry name" value="GGDEF"/>
    <property type="match status" value="1"/>
</dbReference>
<dbReference type="PROSITE" id="PS50883">
    <property type="entry name" value="EAL"/>
    <property type="match status" value="1"/>
</dbReference>
<organism evidence="5 6">
    <name type="scientific">Ornithinibacillus halophilus</name>
    <dbReference type="NCBI Taxonomy" id="930117"/>
    <lineage>
        <taxon>Bacteria</taxon>
        <taxon>Bacillati</taxon>
        <taxon>Bacillota</taxon>
        <taxon>Bacilli</taxon>
        <taxon>Bacillales</taxon>
        <taxon>Bacillaceae</taxon>
        <taxon>Ornithinibacillus</taxon>
    </lineage>
</organism>
<dbReference type="RefSeq" id="WP_072890795.1">
    <property type="nucleotide sequence ID" value="NZ_FQVW01000025.1"/>
</dbReference>
<sequence length="680" mass="78282">MLEIENKQNALNNQLTTFNKALKAIENGLFIIKVKCNSTYSFVFANDSFLKYTGKENTSITNMELHKVLNHSDANRFISLCQQAFDSNCIQKENFSIENCKAEMILIPFSDDNIKYILGIVLCSTNDDSQTRNHILAKAYENMPQAMCVTNEKNKIIYINPSYTKLTGYLPEEVIGKNPNILSSGIQDRDFYQSMWRTLRQEGKWTGEMWNRKKNGELFLEEITIQIFTDEKGHIENHVAMFRDITEKKQLENKLHYQAHHDELTELPNRNYLYEYICTCLKDKSITSWAVMFLDLDRFKEINDTLGHSAGDALLKHVAIRLSNAVSDEVFISRYGGDEFVIIDSTVSNQLECKLSVYRILKAFEQPFEIEGYNLYITPSIGISMYPDHGDDADTLLKHADAAMYKAKHTKNEAFHFYRPVDSKESFEKLMLANDLRQAIKNNEFTLYYQPQSSLKTNKITGVEALIRWNHPQKGMISPGVFIPIAEETGLIQEIDQWVLYQACLQHKHWLDKGFPPIKIAVNLSMTQFQKKNLFEIVSKTLSKTGVSPKYIELELTESVIMENPELTLSNIKKLNSIGIQLSLDDFGTHYSSLLYLKKLPLNRLKIDKSFVLDLLNDSDDRVIIQAMINLAHNLNMTVIAEGVENQQQLSFLQKNHCDEIQGFYLSKPIPQEKFSAQCF</sequence>
<evidence type="ECO:0000259" key="1">
    <source>
        <dbReference type="PROSITE" id="PS50112"/>
    </source>
</evidence>
<accession>A0A1M5INF6</accession>
<evidence type="ECO:0000259" key="2">
    <source>
        <dbReference type="PROSITE" id="PS50113"/>
    </source>
</evidence>
<dbReference type="InterPro" id="IPR043128">
    <property type="entry name" value="Rev_trsase/Diguanyl_cyclase"/>
</dbReference>
<dbReference type="InterPro" id="IPR035965">
    <property type="entry name" value="PAS-like_dom_sf"/>
</dbReference>
<reference evidence="5 6" key="1">
    <citation type="submission" date="2016-11" db="EMBL/GenBank/DDBJ databases">
        <authorList>
            <person name="Jaros S."/>
            <person name="Januszkiewicz K."/>
            <person name="Wedrychowicz H."/>
        </authorList>
    </citation>
    <scope>NUCLEOTIDE SEQUENCE [LARGE SCALE GENOMIC DNA]</scope>
    <source>
        <strain evidence="5 6">IBRC-M 10683</strain>
    </source>
</reference>
<dbReference type="SUPFAM" id="SSF55785">
    <property type="entry name" value="PYP-like sensor domain (PAS domain)"/>
    <property type="match status" value="1"/>
</dbReference>
<dbReference type="PROSITE" id="PS50887">
    <property type="entry name" value="GGDEF"/>
    <property type="match status" value="1"/>
</dbReference>
<dbReference type="SUPFAM" id="SSF55073">
    <property type="entry name" value="Nucleotide cyclase"/>
    <property type="match status" value="1"/>
</dbReference>
<dbReference type="InterPro" id="IPR035919">
    <property type="entry name" value="EAL_sf"/>
</dbReference>
<dbReference type="SMART" id="SM00086">
    <property type="entry name" value="PAC"/>
    <property type="match status" value="1"/>
</dbReference>
<dbReference type="FunFam" id="3.20.20.450:FF:000001">
    <property type="entry name" value="Cyclic di-GMP phosphodiesterase yahA"/>
    <property type="match status" value="1"/>
</dbReference>
<feature type="domain" description="EAL" evidence="3">
    <location>
        <begin position="429"/>
        <end position="680"/>
    </location>
</feature>
<dbReference type="NCBIfam" id="TIGR00229">
    <property type="entry name" value="sensory_box"/>
    <property type="match status" value="1"/>
</dbReference>
<evidence type="ECO:0000259" key="3">
    <source>
        <dbReference type="PROSITE" id="PS50883"/>
    </source>
</evidence>
<dbReference type="InterPro" id="IPR001633">
    <property type="entry name" value="EAL_dom"/>
</dbReference>
<evidence type="ECO:0000313" key="5">
    <source>
        <dbReference type="EMBL" id="SHG29771.1"/>
    </source>
</evidence>
<dbReference type="Proteomes" id="UP000183988">
    <property type="component" value="Unassembled WGS sequence"/>
</dbReference>
<dbReference type="Pfam" id="PF00563">
    <property type="entry name" value="EAL"/>
    <property type="match status" value="1"/>
</dbReference>
<dbReference type="Gene3D" id="3.20.20.450">
    <property type="entry name" value="EAL domain"/>
    <property type="match status" value="1"/>
</dbReference>